<dbReference type="Proteomes" id="UP000199696">
    <property type="component" value="Unassembled WGS sequence"/>
</dbReference>
<dbReference type="AlphaFoldDB" id="A0A1C6TVY9"/>
<evidence type="ECO:0000259" key="1">
    <source>
        <dbReference type="Pfam" id="PF14355"/>
    </source>
</evidence>
<accession>A0A1C6TVY9</accession>
<evidence type="ECO:0000313" key="2">
    <source>
        <dbReference type="EMBL" id="SCL45761.1"/>
    </source>
</evidence>
<gene>
    <name evidence="2" type="ORF">GA0070604_1099</name>
</gene>
<sequence>MDVASAARAVGLRFVPDRRNTQEQIPSLRAAGAAYNTIVAADLTDPENVARVLRFASRIAELHEAGAGAHRDMVVRLRNCLHDDGYALDAPGDPLAAIAGLAATATAALADAAAIRQELTRLERALPDDTGALIGRAKNLIEATAKAVLALRGEPVSDKDEVPALVAKASQALGVHVTQAAGPQLDQVKRILSRLHPLTQNVAELRNKVGDGHGMTGVPAVDAAVGRLAARSAIAWCAFMLEVAMSGRGAGR</sequence>
<reference evidence="3" key="1">
    <citation type="submission" date="2016-06" db="EMBL/GenBank/DDBJ databases">
        <authorList>
            <person name="Varghese N."/>
            <person name="Submissions Spin"/>
        </authorList>
    </citation>
    <scope>NUCLEOTIDE SEQUENCE [LARGE SCALE GENOMIC DNA]</scope>
    <source>
        <strain evidence="3">DSM 44814</strain>
    </source>
</reference>
<name>A0A1C6TVY9_9ACTN</name>
<evidence type="ECO:0000313" key="3">
    <source>
        <dbReference type="Proteomes" id="UP000199696"/>
    </source>
</evidence>
<protein>
    <submittedName>
        <fullName evidence="2">Abortive infection C-terminus</fullName>
    </submittedName>
</protein>
<dbReference type="EMBL" id="FMHY01000002">
    <property type="protein sequence ID" value="SCL45761.1"/>
    <property type="molecule type" value="Genomic_DNA"/>
</dbReference>
<proteinExistence type="predicted"/>
<dbReference type="InterPro" id="IPR026001">
    <property type="entry name" value="Abi-like_C"/>
</dbReference>
<keyword evidence="3" id="KW-1185">Reference proteome</keyword>
<organism evidence="2 3">
    <name type="scientific">Micromonospora eburnea</name>
    <dbReference type="NCBI Taxonomy" id="227316"/>
    <lineage>
        <taxon>Bacteria</taxon>
        <taxon>Bacillati</taxon>
        <taxon>Actinomycetota</taxon>
        <taxon>Actinomycetes</taxon>
        <taxon>Micromonosporales</taxon>
        <taxon>Micromonosporaceae</taxon>
        <taxon>Micromonospora</taxon>
    </lineage>
</organism>
<dbReference type="Pfam" id="PF14355">
    <property type="entry name" value="Abi_C"/>
    <property type="match status" value="1"/>
</dbReference>
<feature type="domain" description="Abortive infection protein-like C-terminal" evidence="1">
    <location>
        <begin position="163"/>
        <end position="242"/>
    </location>
</feature>